<dbReference type="PANTHER" id="PTHR12354">
    <property type="entry name" value="INTERFERON-RELATED DEVELOPMENTAL REGULATOR"/>
    <property type="match status" value="1"/>
</dbReference>
<dbReference type="Pfam" id="PF05004">
    <property type="entry name" value="IFRD"/>
    <property type="match status" value="1"/>
</dbReference>
<organism evidence="3 4">
    <name type="scientific">Nelumbo nucifera</name>
    <name type="common">Sacred lotus</name>
    <dbReference type="NCBI Taxonomy" id="4432"/>
    <lineage>
        <taxon>Eukaryota</taxon>
        <taxon>Viridiplantae</taxon>
        <taxon>Streptophyta</taxon>
        <taxon>Embryophyta</taxon>
        <taxon>Tracheophyta</taxon>
        <taxon>Spermatophyta</taxon>
        <taxon>Magnoliopsida</taxon>
        <taxon>Proteales</taxon>
        <taxon>Nelumbonaceae</taxon>
        <taxon>Nelumbo</taxon>
    </lineage>
</organism>
<dbReference type="OrthoDB" id="686784at2759"/>
<reference evidence="4" key="1">
    <citation type="submission" date="2025-08" db="UniProtKB">
        <authorList>
            <consortium name="RefSeq"/>
        </authorList>
    </citation>
    <scope>IDENTIFICATION</scope>
</reference>
<dbReference type="RefSeq" id="XP_019054816.1">
    <property type="nucleotide sequence ID" value="XM_019199271.1"/>
</dbReference>
<dbReference type="STRING" id="4432.A0A1U8Q9S6"/>
<gene>
    <name evidence="4" type="primary">LOC104606272</name>
</gene>
<proteinExistence type="inferred from homology"/>
<evidence type="ECO:0000256" key="1">
    <source>
        <dbReference type="ARBA" id="ARBA00008828"/>
    </source>
</evidence>
<dbReference type="InterPro" id="IPR016024">
    <property type="entry name" value="ARM-type_fold"/>
</dbReference>
<feature type="region of interest" description="Disordered" evidence="2">
    <location>
        <begin position="1"/>
        <end position="38"/>
    </location>
</feature>
<evidence type="ECO:0000313" key="3">
    <source>
        <dbReference type="Proteomes" id="UP000189703"/>
    </source>
</evidence>
<dbReference type="KEGG" id="nnu:104606272"/>
<dbReference type="InterPro" id="IPR039777">
    <property type="entry name" value="IFRD"/>
</dbReference>
<comment type="similarity">
    <text evidence="1">Belongs to the IFRD family.</text>
</comment>
<sequence length="289" mass="31574">MGKRISQRKSASLFESEEDDTLSPSSTTTYDDTQEQEFDDSGLEKYLDDLYEKRGSTQQSALSFTIDAFISRLQHQFVENNCITLLHQCLNSIKKGSSKEISLACRVIGLLALTVGRGNGAAHEILEDSITPLSQALISGSGSDSLKISSILDCLAVVTFVGGDDDPEEIKRSLQIMWQFIHSKSGPNVNASKPPVAVLTAAISAWSFLLTAITGLRINSEIWQHSLTRFSRLLDKHDRSIRVASGEAIALIFEIGQQEKLSASAQMQGLRVKILNQVRDLSVETGGKG</sequence>
<dbReference type="Gene3D" id="1.25.10.10">
    <property type="entry name" value="Leucine-rich Repeat Variant"/>
    <property type="match status" value="1"/>
</dbReference>
<dbReference type="GeneID" id="104606272"/>
<dbReference type="Proteomes" id="UP000189703">
    <property type="component" value="Unplaced"/>
</dbReference>
<dbReference type="InterPro" id="IPR007701">
    <property type="entry name" value="Interferon-rel_develop_reg_N"/>
</dbReference>
<dbReference type="InterPro" id="IPR011989">
    <property type="entry name" value="ARM-like"/>
</dbReference>
<accession>A0A1U8Q9S6</accession>
<feature type="compositionally biased region" description="Polar residues" evidence="2">
    <location>
        <begin position="22"/>
        <end position="31"/>
    </location>
</feature>
<dbReference type="SUPFAM" id="SSF48371">
    <property type="entry name" value="ARM repeat"/>
    <property type="match status" value="1"/>
</dbReference>
<dbReference type="OMA" id="FVENNCI"/>
<dbReference type="AlphaFoldDB" id="A0A1U8Q9S6"/>
<keyword evidence="3" id="KW-1185">Reference proteome</keyword>
<evidence type="ECO:0000313" key="4">
    <source>
        <dbReference type="RefSeq" id="XP_019054816.1"/>
    </source>
</evidence>
<name>A0A1U8Q9S6_NELNU</name>
<protein>
    <submittedName>
        <fullName evidence="4">Interferon-related developmental regulator 2-like</fullName>
    </submittedName>
</protein>
<evidence type="ECO:0000256" key="2">
    <source>
        <dbReference type="SAM" id="MobiDB-lite"/>
    </source>
</evidence>
<dbReference type="PANTHER" id="PTHR12354:SF1">
    <property type="entry name" value="INTERFERON-RELATED DEVELOPMENTAL REGULATOR 1"/>
    <property type="match status" value="1"/>
</dbReference>